<reference evidence="2 3" key="1">
    <citation type="submission" date="2020-10" db="EMBL/GenBank/DDBJ databases">
        <title>The Coptis chinensis genome and diversification of protoberbering-type alkaloids.</title>
        <authorList>
            <person name="Wang B."/>
            <person name="Shu S."/>
            <person name="Song C."/>
            <person name="Liu Y."/>
        </authorList>
    </citation>
    <scope>NUCLEOTIDE SEQUENCE [LARGE SCALE GENOMIC DNA]</scope>
    <source>
        <strain evidence="2">HL-2020</strain>
        <tissue evidence="2">Leaf</tissue>
    </source>
</reference>
<evidence type="ECO:0000313" key="3">
    <source>
        <dbReference type="Proteomes" id="UP000631114"/>
    </source>
</evidence>
<gene>
    <name evidence="2" type="ORF">IFM89_002673</name>
</gene>
<dbReference type="GO" id="GO:0004523">
    <property type="term" value="F:RNA-DNA hybrid ribonuclease activity"/>
    <property type="evidence" value="ECO:0007669"/>
    <property type="project" value="InterPro"/>
</dbReference>
<dbReference type="InterPro" id="IPR002156">
    <property type="entry name" value="RNaseH_domain"/>
</dbReference>
<dbReference type="AlphaFoldDB" id="A0A835M4G5"/>
<protein>
    <recommendedName>
        <fullName evidence="1">RNase H type-1 domain-containing protein</fullName>
    </recommendedName>
</protein>
<dbReference type="GO" id="GO:0003676">
    <property type="term" value="F:nucleic acid binding"/>
    <property type="evidence" value="ECO:0007669"/>
    <property type="project" value="InterPro"/>
</dbReference>
<dbReference type="EMBL" id="JADFTS010000002">
    <property type="protein sequence ID" value="KAF9618805.1"/>
    <property type="molecule type" value="Genomic_DNA"/>
</dbReference>
<dbReference type="Proteomes" id="UP000631114">
    <property type="component" value="Unassembled WGS sequence"/>
</dbReference>
<evidence type="ECO:0000313" key="2">
    <source>
        <dbReference type="EMBL" id="KAF9618805.1"/>
    </source>
</evidence>
<name>A0A835M4G5_9MAGN</name>
<dbReference type="InterPro" id="IPR044730">
    <property type="entry name" value="RNase_H-like_dom_plant"/>
</dbReference>
<accession>A0A835M4G5</accession>
<comment type="caution">
    <text evidence="2">The sequence shown here is derived from an EMBL/GenBank/DDBJ whole genome shotgun (WGS) entry which is preliminary data.</text>
</comment>
<feature type="domain" description="RNase H type-1" evidence="1">
    <location>
        <begin position="177"/>
        <end position="274"/>
    </location>
</feature>
<sequence>MLSGNCRGTGIGYPNVHIVDPVGKSGGLSTVFQRQCGSGDIRLVINTITDKSKNFLHHGDWFISFIDGHPVPSKRKVVRDHIRTVGSAIAQPWLLWGDFNAILKYYEKYGGSGMYWKIMVEENCLWARAMKAECSKCLRLYSPDDSSYMLEGIVKARNIIKELLLYIKFFPTKHTTQCIGGYTKKDKAAYVGEAEMLGAELAVNKAIQDGWTKIFVGGDSTQVTKVLQEDHHHANRNWVLITTSIKAKLDCFSTFWFISTPRDCNTLAHNLARWSSVFTDHSGSFVSSFAHD</sequence>
<organism evidence="2 3">
    <name type="scientific">Coptis chinensis</name>
    <dbReference type="NCBI Taxonomy" id="261450"/>
    <lineage>
        <taxon>Eukaryota</taxon>
        <taxon>Viridiplantae</taxon>
        <taxon>Streptophyta</taxon>
        <taxon>Embryophyta</taxon>
        <taxon>Tracheophyta</taxon>
        <taxon>Spermatophyta</taxon>
        <taxon>Magnoliopsida</taxon>
        <taxon>Ranunculales</taxon>
        <taxon>Ranunculaceae</taxon>
        <taxon>Coptidoideae</taxon>
        <taxon>Coptis</taxon>
    </lineage>
</organism>
<proteinExistence type="predicted"/>
<keyword evidence="3" id="KW-1185">Reference proteome</keyword>
<dbReference type="Gene3D" id="3.30.420.10">
    <property type="entry name" value="Ribonuclease H-like superfamily/Ribonuclease H"/>
    <property type="match status" value="1"/>
</dbReference>
<evidence type="ECO:0000259" key="1">
    <source>
        <dbReference type="Pfam" id="PF13456"/>
    </source>
</evidence>
<dbReference type="Pfam" id="PF13456">
    <property type="entry name" value="RVT_3"/>
    <property type="match status" value="1"/>
</dbReference>
<dbReference type="CDD" id="cd06222">
    <property type="entry name" value="RNase_H_like"/>
    <property type="match status" value="1"/>
</dbReference>
<dbReference type="InterPro" id="IPR036397">
    <property type="entry name" value="RNaseH_sf"/>
</dbReference>